<dbReference type="KEGG" id="aser:Asera_60170"/>
<name>A0A810L9H2_9ACTN</name>
<dbReference type="Proteomes" id="UP000680750">
    <property type="component" value="Chromosome"/>
</dbReference>
<proteinExistence type="predicted"/>
<dbReference type="EMBL" id="AP023354">
    <property type="protein sequence ID" value="BCJ31909.1"/>
    <property type="molecule type" value="Genomic_DNA"/>
</dbReference>
<protein>
    <submittedName>
        <fullName evidence="2">Uncharacterized protein</fullName>
    </submittedName>
</protein>
<evidence type="ECO:0000313" key="2">
    <source>
        <dbReference type="EMBL" id="BCJ31909.1"/>
    </source>
</evidence>
<evidence type="ECO:0000256" key="1">
    <source>
        <dbReference type="SAM" id="MobiDB-lite"/>
    </source>
</evidence>
<evidence type="ECO:0000313" key="3">
    <source>
        <dbReference type="Proteomes" id="UP000680750"/>
    </source>
</evidence>
<feature type="region of interest" description="Disordered" evidence="1">
    <location>
        <begin position="135"/>
        <end position="158"/>
    </location>
</feature>
<gene>
    <name evidence="2" type="ORF">Asera_60170</name>
</gene>
<accession>A0A810L9H2</accession>
<sequence length="158" mass="17331">MTSQVTRNRVKFELLPLVEKYLDEHPDLVRQYRRSADPKTDSTAGLGSAAEPVSDGASKKVGLPAQEPGSSVTSALEETPGPAADMTERVELDGIELDDSDLELDQVMDHALVKIESQLKEQTAAELDEYFKDAEGDAGSKNQELFERDLVVSPEMPR</sequence>
<organism evidence="2 3">
    <name type="scientific">Actinocatenispora sera</name>
    <dbReference type="NCBI Taxonomy" id="390989"/>
    <lineage>
        <taxon>Bacteria</taxon>
        <taxon>Bacillati</taxon>
        <taxon>Actinomycetota</taxon>
        <taxon>Actinomycetes</taxon>
        <taxon>Micromonosporales</taxon>
        <taxon>Micromonosporaceae</taxon>
        <taxon>Actinocatenispora</taxon>
    </lineage>
</organism>
<dbReference type="RefSeq" id="WP_030449752.1">
    <property type="nucleotide sequence ID" value="NZ_AP023354.1"/>
</dbReference>
<reference evidence="2" key="1">
    <citation type="submission" date="2020-08" db="EMBL/GenBank/DDBJ databases">
        <title>Whole genome shotgun sequence of Actinocatenispora sera NBRC 101916.</title>
        <authorList>
            <person name="Komaki H."/>
            <person name="Tamura T."/>
        </authorList>
    </citation>
    <scope>NUCLEOTIDE SEQUENCE</scope>
    <source>
        <strain evidence="2">NBRC 101916</strain>
    </source>
</reference>
<dbReference type="AlphaFoldDB" id="A0A810L9H2"/>
<keyword evidence="3" id="KW-1185">Reference proteome</keyword>
<feature type="region of interest" description="Disordered" evidence="1">
    <location>
        <begin position="32"/>
        <end position="88"/>
    </location>
</feature>